<organism evidence="2 3">
    <name type="scientific">Caulobacter vibrioides OR37</name>
    <dbReference type="NCBI Taxonomy" id="1292034"/>
    <lineage>
        <taxon>Bacteria</taxon>
        <taxon>Pseudomonadati</taxon>
        <taxon>Pseudomonadota</taxon>
        <taxon>Alphaproteobacteria</taxon>
        <taxon>Caulobacterales</taxon>
        <taxon>Caulobacteraceae</taxon>
        <taxon>Caulobacter</taxon>
    </lineage>
</organism>
<reference evidence="2 3" key="1">
    <citation type="journal article" date="2013" name="Genome Announc.">
        <title>Draft Genome Sequence for Caulobacter sp. Strain OR37, a Bacterium Tolerant to Heavy Metals.</title>
        <authorList>
            <person name="Utturkar S.M."/>
            <person name="Bollmann A."/>
            <person name="Brzoska R.M."/>
            <person name="Klingeman D.M."/>
            <person name="Epstein S.E."/>
            <person name="Palumbo A.V."/>
            <person name="Brown S.D."/>
        </authorList>
    </citation>
    <scope>NUCLEOTIDE SEQUENCE [LARGE SCALE GENOMIC DNA]</scope>
    <source>
        <strain evidence="2 3">OR37</strain>
    </source>
</reference>
<evidence type="ECO:0008006" key="4">
    <source>
        <dbReference type="Google" id="ProtNLM"/>
    </source>
</evidence>
<feature type="transmembrane region" description="Helical" evidence="1">
    <location>
        <begin position="261"/>
        <end position="278"/>
    </location>
</feature>
<protein>
    <recommendedName>
        <fullName evidence="4">Oligosaccharide repeat unit polymerase</fullName>
    </recommendedName>
</protein>
<comment type="caution">
    <text evidence="2">The sequence shown here is derived from an EMBL/GenBank/DDBJ whole genome shotgun (WGS) entry which is preliminary data.</text>
</comment>
<dbReference type="EMBL" id="APMP01000022">
    <property type="protein sequence ID" value="ENZ81059.1"/>
    <property type="molecule type" value="Genomic_DNA"/>
</dbReference>
<feature type="transmembrane region" description="Helical" evidence="1">
    <location>
        <begin position="375"/>
        <end position="393"/>
    </location>
</feature>
<feature type="transmembrane region" description="Helical" evidence="1">
    <location>
        <begin position="146"/>
        <end position="166"/>
    </location>
</feature>
<accession>R0EG87</accession>
<proteinExistence type="predicted"/>
<keyword evidence="3" id="KW-1185">Reference proteome</keyword>
<name>R0EG87_CAUVI</name>
<feature type="transmembrane region" description="Helical" evidence="1">
    <location>
        <begin position="12"/>
        <end position="33"/>
    </location>
</feature>
<dbReference type="Proteomes" id="UP000013063">
    <property type="component" value="Unassembled WGS sequence"/>
</dbReference>
<feature type="transmembrane region" description="Helical" evidence="1">
    <location>
        <begin position="66"/>
        <end position="85"/>
    </location>
</feature>
<feature type="transmembrane region" description="Helical" evidence="1">
    <location>
        <begin position="39"/>
        <end position="59"/>
    </location>
</feature>
<dbReference type="STRING" id="1292034.OR37_03061"/>
<feature type="transmembrane region" description="Helical" evidence="1">
    <location>
        <begin position="238"/>
        <end position="254"/>
    </location>
</feature>
<dbReference type="AlphaFoldDB" id="R0EG87"/>
<feature type="transmembrane region" description="Helical" evidence="1">
    <location>
        <begin position="105"/>
        <end position="126"/>
    </location>
</feature>
<keyword evidence="1" id="KW-0472">Membrane</keyword>
<sequence precursor="true">MSKATNIRITKSISAISISMAASAIVLSLSFFFGNSYSTARVILAMSLAPCVYGLYSSINKPDVKWFEIFSNLYLVSILIIPGIFQSANGFFPFYRMSYDETSVTAAAAITLMFCTTFNAGCALAWALPKQQRANPKATTLSPGSALLLIFGLCLLSLAIASVIGIDKFVNFRREGFGIALDPTKQAEIQLSRSLSFCALILSFHLFGKIKSPPSSISLLISIVVFSFVNFPPALARFVLFGYIISIFILFYPLSAYFKKIFSIVFYPIGVLTLFPYIDHLTRGNVRKDFSFSPGNYIIYSGDLDSFQSVINIYNWISRDGIQLGKQLLSSALFFIPREMWEGKSYPTGSIAALKNGYSYSNISAPMPGEIFSDFGWLGLIFAGAATGLIVGAVDRTANFNQGRFHTMALCATLAGFAAILFRGSLMSILGPVALTVLSCHLLSLAETRLRERPPQVST</sequence>
<evidence type="ECO:0000313" key="2">
    <source>
        <dbReference type="EMBL" id="ENZ81059.1"/>
    </source>
</evidence>
<evidence type="ECO:0000256" key="1">
    <source>
        <dbReference type="SAM" id="Phobius"/>
    </source>
</evidence>
<gene>
    <name evidence="2" type="ORF">OR37_03061</name>
</gene>
<evidence type="ECO:0000313" key="3">
    <source>
        <dbReference type="Proteomes" id="UP000013063"/>
    </source>
</evidence>
<keyword evidence="1" id="KW-1133">Transmembrane helix</keyword>
<dbReference type="eggNOG" id="ENOG502ZBP5">
    <property type="taxonomic scope" value="Bacteria"/>
</dbReference>
<keyword evidence="1" id="KW-0812">Transmembrane</keyword>